<evidence type="ECO:0000256" key="1">
    <source>
        <dbReference type="SAM" id="SignalP"/>
    </source>
</evidence>
<organism evidence="2 3">
    <name type="scientific">Propioniciclava sinopodophylli</name>
    <dbReference type="NCBI Taxonomy" id="1837344"/>
    <lineage>
        <taxon>Bacteria</taxon>
        <taxon>Bacillati</taxon>
        <taxon>Actinomycetota</taxon>
        <taxon>Actinomycetes</taxon>
        <taxon>Propionibacteriales</taxon>
        <taxon>Propionibacteriaceae</taxon>
        <taxon>Propioniciclava</taxon>
    </lineage>
</organism>
<protein>
    <submittedName>
        <fullName evidence="2">Alpha/beta hydrolase</fullName>
    </submittedName>
</protein>
<comment type="caution">
    <text evidence="2">The sequence shown here is derived from an EMBL/GenBank/DDBJ whole genome shotgun (WGS) entry which is preliminary data.</text>
</comment>
<dbReference type="PANTHER" id="PTHR35560">
    <property type="entry name" value="BLL0132 PROTEIN"/>
    <property type="match status" value="1"/>
</dbReference>
<dbReference type="OrthoDB" id="332706at2"/>
<reference evidence="2 3" key="1">
    <citation type="submission" date="2019-01" db="EMBL/GenBank/DDBJ databases">
        <title>Lactibacter flavus gen. nov., sp. nov., a novel bacterium of the family Propionibacteriaceae isolated from raw milk and dairy products.</title>
        <authorList>
            <person name="Huptas C."/>
            <person name="Wenning M."/>
            <person name="Breitenwieser F."/>
            <person name="Doll E."/>
            <person name="Von Neubeck M."/>
            <person name="Busse H.-J."/>
            <person name="Scherer S."/>
        </authorList>
    </citation>
    <scope>NUCLEOTIDE SEQUENCE [LARGE SCALE GENOMIC DNA]</scope>
    <source>
        <strain evidence="2 3">KCTC 33808</strain>
    </source>
</reference>
<keyword evidence="2" id="KW-0378">Hydrolase</keyword>
<gene>
    <name evidence="2" type="ORF">ET989_01195</name>
</gene>
<name>A0A4Q9KGX7_9ACTN</name>
<sequence length="308" mass="32590">MRWRVAVAALLAAPVLAACAQHPLEQPPKGDLVHTVQVAGGGLAYCASAPIEGWGADVRRVIVAVHGLDRNACGMRQAVVDALGGEPAGTVVLAPHFATSVDALPGGHVWGTMTWPEGAESDAGASSYAALDELVARLDDRAVTLVGFSGGGQLTNRYAAVSPTELDAYVVINPSSYVWFSDERPGPTADCPAWNAWRYGLDHRNRYASRLSIGQIEEQYARRSVRYLIGTADDDPRSASLDRSCGAMAEGANREERAVNYVRHIREMFGPEVATRQPLIVVPGVGHDLAGMLGTDAALAALEPAPEG</sequence>
<dbReference type="InterPro" id="IPR029058">
    <property type="entry name" value="AB_hydrolase_fold"/>
</dbReference>
<proteinExistence type="predicted"/>
<keyword evidence="1" id="KW-0732">Signal</keyword>
<dbReference type="PROSITE" id="PS51257">
    <property type="entry name" value="PROKAR_LIPOPROTEIN"/>
    <property type="match status" value="1"/>
</dbReference>
<dbReference type="AlphaFoldDB" id="A0A4Q9KGX7"/>
<dbReference type="SUPFAM" id="SSF53474">
    <property type="entry name" value="alpha/beta-Hydrolases"/>
    <property type="match status" value="1"/>
</dbReference>
<keyword evidence="3" id="KW-1185">Reference proteome</keyword>
<dbReference type="Gene3D" id="3.40.50.1820">
    <property type="entry name" value="alpha/beta hydrolase"/>
    <property type="match status" value="1"/>
</dbReference>
<feature type="signal peptide" evidence="1">
    <location>
        <begin position="1"/>
        <end position="20"/>
    </location>
</feature>
<dbReference type="RefSeq" id="WP_131166729.1">
    <property type="nucleotide sequence ID" value="NZ_SDMQ01000001.1"/>
</dbReference>
<dbReference type="PANTHER" id="PTHR35560:SF3">
    <property type="entry name" value="PEPTIDASE S9 PROLYL OLIGOPEPTIDASE CATALYTIC DOMAIN-CONTAINING PROTEIN"/>
    <property type="match status" value="1"/>
</dbReference>
<dbReference type="EMBL" id="SDMQ01000001">
    <property type="protein sequence ID" value="TBT88599.1"/>
    <property type="molecule type" value="Genomic_DNA"/>
</dbReference>
<dbReference type="Proteomes" id="UP000292373">
    <property type="component" value="Unassembled WGS sequence"/>
</dbReference>
<dbReference type="GO" id="GO:0016787">
    <property type="term" value="F:hydrolase activity"/>
    <property type="evidence" value="ECO:0007669"/>
    <property type="project" value="UniProtKB-KW"/>
</dbReference>
<evidence type="ECO:0000313" key="3">
    <source>
        <dbReference type="Proteomes" id="UP000292373"/>
    </source>
</evidence>
<accession>A0A4Q9KGX7</accession>
<feature type="chain" id="PRO_5020220976" evidence="1">
    <location>
        <begin position="21"/>
        <end position="308"/>
    </location>
</feature>
<evidence type="ECO:0000313" key="2">
    <source>
        <dbReference type="EMBL" id="TBT88599.1"/>
    </source>
</evidence>